<proteinExistence type="predicted"/>
<dbReference type="AlphaFoldDB" id="A0A2T3AI81"/>
<dbReference type="Proteomes" id="UP000241462">
    <property type="component" value="Unassembled WGS sequence"/>
</dbReference>
<dbReference type="EMBL" id="KZ678386">
    <property type="protein sequence ID" value="PSR99140.1"/>
    <property type="molecule type" value="Genomic_DNA"/>
</dbReference>
<accession>A0A2T3AI81</accession>
<gene>
    <name evidence="1" type="ORF">BD289DRAFT_57600</name>
</gene>
<keyword evidence="2" id="KW-1185">Reference proteome</keyword>
<organism evidence="1 2">
    <name type="scientific">Coniella lustricola</name>
    <dbReference type="NCBI Taxonomy" id="2025994"/>
    <lineage>
        <taxon>Eukaryota</taxon>
        <taxon>Fungi</taxon>
        <taxon>Dikarya</taxon>
        <taxon>Ascomycota</taxon>
        <taxon>Pezizomycotina</taxon>
        <taxon>Sordariomycetes</taxon>
        <taxon>Sordariomycetidae</taxon>
        <taxon>Diaporthales</taxon>
        <taxon>Schizoparmaceae</taxon>
        <taxon>Coniella</taxon>
    </lineage>
</organism>
<sequence>MGCAACEQQPFCFFSFLESFSFIWTFSSNSLVGSRACVRTAGRIRVGGARCRRGWIVIHGVSRRDTQYATSEVRYQMPSNLSKSAVCTTPPGFPCWRHGTVAASRYQSNSAMWNAERVQPARSSAGDPLSPQFLFFGIWEKWLSLGLQIGIEEGTESRLLAFLLLSLVIHPF</sequence>
<name>A0A2T3AI81_9PEZI</name>
<reference evidence="1 2" key="1">
    <citation type="journal article" date="2018" name="Mycol. Prog.">
        <title>Coniella lustricola, a new species from submerged detritus.</title>
        <authorList>
            <person name="Raudabaugh D.B."/>
            <person name="Iturriaga T."/>
            <person name="Carver A."/>
            <person name="Mondo S."/>
            <person name="Pangilinan J."/>
            <person name="Lipzen A."/>
            <person name="He G."/>
            <person name="Amirebrahimi M."/>
            <person name="Grigoriev I.V."/>
            <person name="Miller A.N."/>
        </authorList>
    </citation>
    <scope>NUCLEOTIDE SEQUENCE [LARGE SCALE GENOMIC DNA]</scope>
    <source>
        <strain evidence="1 2">B22-T-1</strain>
    </source>
</reference>
<evidence type="ECO:0000313" key="2">
    <source>
        <dbReference type="Proteomes" id="UP000241462"/>
    </source>
</evidence>
<evidence type="ECO:0000313" key="1">
    <source>
        <dbReference type="EMBL" id="PSR99140.1"/>
    </source>
</evidence>
<protein>
    <submittedName>
        <fullName evidence="1">Uncharacterized protein</fullName>
    </submittedName>
</protein>
<dbReference type="InParanoid" id="A0A2T3AI81"/>